<dbReference type="AlphaFoldDB" id="A0A6A5A564"/>
<gene>
    <name evidence="2" type="ORF">AaE_009294</name>
</gene>
<feature type="region of interest" description="Disordered" evidence="1">
    <location>
        <begin position="370"/>
        <end position="402"/>
    </location>
</feature>
<evidence type="ECO:0000256" key="1">
    <source>
        <dbReference type="SAM" id="MobiDB-lite"/>
    </source>
</evidence>
<proteinExistence type="predicted"/>
<protein>
    <submittedName>
        <fullName evidence="2">Uncharacterized protein</fullName>
    </submittedName>
</protein>
<dbReference type="Proteomes" id="UP000469452">
    <property type="component" value="Unassembled WGS sequence"/>
</dbReference>
<feature type="compositionally biased region" description="Basic and acidic residues" evidence="1">
    <location>
        <begin position="382"/>
        <end position="396"/>
    </location>
</feature>
<sequence length="480" mass="53144">MPFTAVVLDLSHREGEDNLLYATKTHDESLLTLRGMLAASAGACRTLFHECIVHASLSPDVHAAYVDDSDVLLVLMHTSPSATCLVTAFLMEQFVQRSINIIRAVCGPRGPKLSNWPQPRLDALFESLFRRFDLETTECMMHSLFPQSVPYNQMPLDRLTTLHGLLSVLPNTCVGRALFWRWNIHMSELIHTELDGCQTSLVFECLTSQDRHDVPGTTTVIYLNGNQFKLVIAGSSTTSDPLDVCPIPSMSCFVHLTCMCLVQGWSLCALFCVGGDDAGTDGLTTHDVEATTTLLETITMALPWPHPATASKDAVEAVAYDIVGRMVLSSSSVSSQVSRRRGFFHHVGLMRAEFAHAQTMHDMVHDEVVDQPHHFPLPPGDPLHDDDGETGPHDDSSLLSSRWSRFRPPPILSHPLTQLMTRVQNGDLWIVGHRYATYELYALVHDTDKSSTAVIMELVHEAWDQLVAVPPTANPMGFVL</sequence>
<name>A0A6A5A564_APHAT</name>
<evidence type="ECO:0000313" key="3">
    <source>
        <dbReference type="Proteomes" id="UP000469452"/>
    </source>
</evidence>
<reference evidence="2 3" key="1">
    <citation type="submission" date="2019-06" db="EMBL/GenBank/DDBJ databases">
        <title>Genomics analysis of Aphanomyces spp. identifies a new class of oomycete effector associated with host adaptation.</title>
        <authorList>
            <person name="Gaulin E."/>
        </authorList>
    </citation>
    <scope>NUCLEOTIDE SEQUENCE [LARGE SCALE GENOMIC DNA]</scope>
    <source>
        <strain evidence="2 3">E</strain>
    </source>
</reference>
<dbReference type="VEuPathDB" id="FungiDB:H257_04370"/>
<comment type="caution">
    <text evidence="2">The sequence shown here is derived from an EMBL/GenBank/DDBJ whole genome shotgun (WGS) entry which is preliminary data.</text>
</comment>
<accession>A0A6A5A564</accession>
<evidence type="ECO:0000313" key="2">
    <source>
        <dbReference type="EMBL" id="KAF0730827.1"/>
    </source>
</evidence>
<organism evidence="2 3">
    <name type="scientific">Aphanomyces astaci</name>
    <name type="common">Crayfish plague agent</name>
    <dbReference type="NCBI Taxonomy" id="112090"/>
    <lineage>
        <taxon>Eukaryota</taxon>
        <taxon>Sar</taxon>
        <taxon>Stramenopiles</taxon>
        <taxon>Oomycota</taxon>
        <taxon>Saprolegniomycetes</taxon>
        <taxon>Saprolegniales</taxon>
        <taxon>Verrucalvaceae</taxon>
        <taxon>Aphanomyces</taxon>
    </lineage>
</organism>
<dbReference type="EMBL" id="VJMI01015254">
    <property type="protein sequence ID" value="KAF0730827.1"/>
    <property type="molecule type" value="Genomic_DNA"/>
</dbReference>